<proteinExistence type="predicted"/>
<evidence type="ECO:0000256" key="1">
    <source>
        <dbReference type="ARBA" id="ARBA00004141"/>
    </source>
</evidence>
<evidence type="ECO:0000256" key="2">
    <source>
        <dbReference type="ARBA" id="ARBA00022448"/>
    </source>
</evidence>
<evidence type="ECO:0000256" key="4">
    <source>
        <dbReference type="ARBA" id="ARBA00022970"/>
    </source>
</evidence>
<dbReference type="GO" id="GO:0031090">
    <property type="term" value="C:organelle membrane"/>
    <property type="evidence" value="ECO:0007669"/>
    <property type="project" value="UniProtKB-ARBA"/>
</dbReference>
<comment type="caution">
    <text evidence="9">The sequence shown here is derived from an EMBL/GenBank/DDBJ whole genome shotgun (WGS) entry which is preliminary data.</text>
</comment>
<keyword evidence="10" id="KW-1185">Reference proteome</keyword>
<dbReference type="AlphaFoldDB" id="A0A6A3BPD0"/>
<comment type="subcellular location">
    <subcellularLocation>
        <location evidence="1">Membrane</location>
        <topology evidence="1">Multi-pass membrane protein</topology>
    </subcellularLocation>
</comment>
<evidence type="ECO:0000256" key="7">
    <source>
        <dbReference type="SAM" id="Phobius"/>
    </source>
</evidence>
<gene>
    <name evidence="9" type="ORF">F3Y22_tig00110013pilonHSYRG00220</name>
</gene>
<dbReference type="Proteomes" id="UP000436088">
    <property type="component" value="Unassembled WGS sequence"/>
</dbReference>
<sequence length="146" mass="16100">MDSNYSPIPNGSHVELQTLNKVNDFASQQRWLFPDDGNWENELMIPRDVDDDDFDADIDDYTLLLSKPHKESGIPGAVFNLTTTIIGVGMMALPATIRVLGIVLGLALMIVIGILLEISVEMLVKYAVLCKAKSYGEVVEVAMVIF</sequence>
<evidence type="ECO:0000256" key="5">
    <source>
        <dbReference type="ARBA" id="ARBA00022989"/>
    </source>
</evidence>
<feature type="transmembrane region" description="Helical" evidence="7">
    <location>
        <begin position="73"/>
        <end position="93"/>
    </location>
</feature>
<keyword evidence="4" id="KW-0029">Amino-acid transport</keyword>
<reference evidence="9" key="1">
    <citation type="submission" date="2019-09" db="EMBL/GenBank/DDBJ databases">
        <title>Draft genome information of white flower Hibiscus syriacus.</title>
        <authorList>
            <person name="Kim Y.-M."/>
        </authorList>
    </citation>
    <scope>NUCLEOTIDE SEQUENCE [LARGE SCALE GENOMIC DNA]</scope>
    <source>
        <strain evidence="9">YM2019G1</strain>
    </source>
</reference>
<evidence type="ECO:0000256" key="6">
    <source>
        <dbReference type="ARBA" id="ARBA00023136"/>
    </source>
</evidence>
<keyword evidence="5 7" id="KW-1133">Transmembrane helix</keyword>
<dbReference type="PANTHER" id="PTHR22950:SF515">
    <property type="entry name" value="AMINO ACID TRANSPORTER AVT6E"/>
    <property type="match status" value="1"/>
</dbReference>
<dbReference type="InterPro" id="IPR013057">
    <property type="entry name" value="AA_transpt_TM"/>
</dbReference>
<dbReference type="Pfam" id="PF01490">
    <property type="entry name" value="Aa_trans"/>
    <property type="match status" value="1"/>
</dbReference>
<accession>A0A6A3BPD0</accession>
<keyword evidence="3 7" id="KW-0812">Transmembrane</keyword>
<dbReference type="EMBL" id="VEPZ02000812">
    <property type="protein sequence ID" value="KAE8718444.1"/>
    <property type="molecule type" value="Genomic_DNA"/>
</dbReference>
<organism evidence="9 10">
    <name type="scientific">Hibiscus syriacus</name>
    <name type="common">Rose of Sharon</name>
    <dbReference type="NCBI Taxonomy" id="106335"/>
    <lineage>
        <taxon>Eukaryota</taxon>
        <taxon>Viridiplantae</taxon>
        <taxon>Streptophyta</taxon>
        <taxon>Embryophyta</taxon>
        <taxon>Tracheophyta</taxon>
        <taxon>Spermatophyta</taxon>
        <taxon>Magnoliopsida</taxon>
        <taxon>eudicotyledons</taxon>
        <taxon>Gunneridae</taxon>
        <taxon>Pentapetalae</taxon>
        <taxon>rosids</taxon>
        <taxon>malvids</taxon>
        <taxon>Malvales</taxon>
        <taxon>Malvaceae</taxon>
        <taxon>Malvoideae</taxon>
        <taxon>Hibiscus</taxon>
    </lineage>
</organism>
<evidence type="ECO:0000256" key="3">
    <source>
        <dbReference type="ARBA" id="ARBA00022692"/>
    </source>
</evidence>
<keyword evidence="2" id="KW-0813">Transport</keyword>
<keyword evidence="6 7" id="KW-0472">Membrane</keyword>
<evidence type="ECO:0000313" key="9">
    <source>
        <dbReference type="EMBL" id="KAE8718444.1"/>
    </source>
</evidence>
<feature type="transmembrane region" description="Helical" evidence="7">
    <location>
        <begin position="99"/>
        <end position="124"/>
    </location>
</feature>
<dbReference type="PANTHER" id="PTHR22950">
    <property type="entry name" value="AMINO ACID TRANSPORTER"/>
    <property type="match status" value="1"/>
</dbReference>
<dbReference type="GO" id="GO:0015179">
    <property type="term" value="F:L-amino acid transmembrane transporter activity"/>
    <property type="evidence" value="ECO:0007669"/>
    <property type="project" value="TreeGrafter"/>
</dbReference>
<evidence type="ECO:0000313" key="10">
    <source>
        <dbReference type="Proteomes" id="UP000436088"/>
    </source>
</evidence>
<evidence type="ECO:0000259" key="8">
    <source>
        <dbReference type="Pfam" id="PF01490"/>
    </source>
</evidence>
<protein>
    <submittedName>
        <fullName evidence="9">Tetratricopeptide repeat-like superfamily protein</fullName>
    </submittedName>
</protein>
<name>A0A6A3BPD0_HIBSY</name>
<feature type="domain" description="Amino acid transporter transmembrane" evidence="8">
    <location>
        <begin position="72"/>
        <end position="142"/>
    </location>
</feature>